<reference evidence="1" key="1">
    <citation type="submission" date="2015-07" db="EMBL/GenBank/DDBJ databases">
        <title>Adaptation to a free-living lifestyle via gene acquisitions in the diplomonad Trepomonas sp. PC1.</title>
        <authorList>
            <person name="Xu F."/>
            <person name="Jerlstrom-Hultqvist J."/>
            <person name="Kolisko M."/>
            <person name="Simpson A.G.B."/>
            <person name="Roger A.J."/>
            <person name="Svard S.G."/>
            <person name="Andersson J.O."/>
        </authorList>
    </citation>
    <scope>NUCLEOTIDE SEQUENCE</scope>
    <source>
        <strain evidence="1">PC1</strain>
    </source>
</reference>
<dbReference type="EMBL" id="GDID01007590">
    <property type="protein sequence ID" value="JAP89016.1"/>
    <property type="molecule type" value="Transcribed_RNA"/>
</dbReference>
<name>A0A146JZV0_9EUKA</name>
<protein>
    <submittedName>
        <fullName evidence="1">Uncharacterized protein</fullName>
    </submittedName>
</protein>
<proteinExistence type="predicted"/>
<dbReference type="AlphaFoldDB" id="A0A146JZV0"/>
<feature type="non-terminal residue" evidence="1">
    <location>
        <position position="1"/>
    </location>
</feature>
<sequence>EEFTYFTELYNNLISKKQPCDDVALCYTMHYRKLVQIEQFLNVDFDLKQLYQMHQHISLIFKYYLNEKGTQMKLTSDYIQKNIKSFELQIKIMTSNKNDIIQLLIQIHIEVLHQIVHKLIENKQFKLDENGKSIEQSISKSTYVVKPAEFQWVVNLASKLYMLVKNMNDMSFYSLERKCELTELIFKQNKDYQLLQDNLADLQNHSITDVATIVTRNKRMVTTLQQIISGILNKNAPGDYVQHKAYLQKICRQSLLEIESDFKKVDPRWRELATADSKQKSSNLLQYLMFSWALAQSMLQNEEMQEVIQEAHEVIEDAAGIAKLLVQKLTDPEQIEQANMLHLLLLKVKTKK</sequence>
<gene>
    <name evidence="1" type="ORF">TPC1_31489</name>
</gene>
<evidence type="ECO:0000313" key="1">
    <source>
        <dbReference type="EMBL" id="JAP89016.1"/>
    </source>
</evidence>
<organism evidence="1">
    <name type="scientific">Trepomonas sp. PC1</name>
    <dbReference type="NCBI Taxonomy" id="1076344"/>
    <lineage>
        <taxon>Eukaryota</taxon>
        <taxon>Metamonada</taxon>
        <taxon>Diplomonadida</taxon>
        <taxon>Hexamitidae</taxon>
        <taxon>Hexamitinae</taxon>
        <taxon>Trepomonas</taxon>
    </lineage>
</organism>
<accession>A0A146JZV0</accession>